<comment type="caution">
    <text evidence="19">The sequence shown here is derived from an EMBL/GenBank/DDBJ whole genome shotgun (WGS) entry which is preliminary data.</text>
</comment>
<evidence type="ECO:0000256" key="8">
    <source>
        <dbReference type="ARBA" id="ARBA00022840"/>
    </source>
</evidence>
<dbReference type="PANTHER" id="PTHR43156:SF2">
    <property type="entry name" value="STAGE II SPORULATION PROTEIN E"/>
    <property type="match status" value="1"/>
</dbReference>
<dbReference type="Proteomes" id="UP000589036">
    <property type="component" value="Unassembled WGS sequence"/>
</dbReference>
<keyword evidence="11" id="KW-0464">Manganese</keyword>
<comment type="function">
    <text evidence="13">Primarily acts as an independent SigF regulator that is sensitive to the osmosensory signal, mediating the cross talk of PknD with the SigF regulon. Possesses both phosphatase and kinase activities. The kinase domain functions as a classic anti-sigma factor-like kinase to phosphorylate the anti-anti-sigma factor domain at the canonical regulatory site, and the phosphatase domain antagonizes this activity.</text>
</comment>
<protein>
    <recommendedName>
        <fullName evidence="1">protein-serine/threonine phosphatase</fullName>
        <ecNumber evidence="1">3.1.3.16</ecNumber>
    </recommendedName>
    <alternativeName>
        <fullName evidence="15">Protein-serine/threonine phosphatase</fullName>
    </alternativeName>
    <alternativeName>
        <fullName evidence="14">Serine/threonine-protein kinase</fullName>
    </alternativeName>
</protein>
<dbReference type="SUPFAM" id="SSF55781">
    <property type="entry name" value="GAF domain-like"/>
    <property type="match status" value="1"/>
</dbReference>
<evidence type="ECO:0000256" key="13">
    <source>
        <dbReference type="ARBA" id="ARBA00056274"/>
    </source>
</evidence>
<dbReference type="GO" id="GO:0004722">
    <property type="term" value="F:protein serine/threonine phosphatase activity"/>
    <property type="evidence" value="ECO:0007669"/>
    <property type="project" value="UniProtKB-EC"/>
</dbReference>
<feature type="domain" description="GAF" evidence="17">
    <location>
        <begin position="37"/>
        <end position="195"/>
    </location>
</feature>
<keyword evidence="10" id="KW-0904">Protein phosphatase</keyword>
<feature type="region of interest" description="Disordered" evidence="16">
    <location>
        <begin position="431"/>
        <end position="464"/>
    </location>
</feature>
<dbReference type="PANTHER" id="PTHR43156">
    <property type="entry name" value="STAGE II SPORULATION PROTEIN E-RELATED"/>
    <property type="match status" value="1"/>
</dbReference>
<sequence>MADNPRGADDLDPVLERALSRLMLIAEVSTVLSSSLHTEDVLGRLARLLVPQLADWCVVELLDEELRRVALAHRDPKVVLPAGVRGPVPGPEPLADTPLERVLAGAGPLFLDHFPEEAATASPLGRAQKELVDLLGADTAILAPLRARRRVLGVLVLVRTDPDHPLSEDDLPLVEDLTHRAALAVDNARLYTAQRDAAQDFQRALLPELPKADHLQMAARYTAAQVSAEVGGDWYDAFVLPDGVTALVAGDVSGHDRSAAVQMAQLRSMLRALAWDHQEPPSAIMRRLDGLLHHLGTTKTATALYGRIEGPVGGPWRWRWTNAGHPPPLLVTREGETRYLTGGHGLLLGVDDSRVRPDAEEELPPRSTLLLYTDGLIERRGESLHRGMTRLRRQAAALAGAPVGDFCDGLLEGVLDTPADDVVLLALRVPEAGAGAPRGNADGPGPRSPRLGPIEPPADEEPHA</sequence>
<proteinExistence type="predicted"/>
<evidence type="ECO:0000256" key="10">
    <source>
        <dbReference type="ARBA" id="ARBA00022912"/>
    </source>
</evidence>
<accession>A0A852U076</accession>
<name>A0A852U076_9ACTN</name>
<evidence type="ECO:0000256" key="16">
    <source>
        <dbReference type="SAM" id="MobiDB-lite"/>
    </source>
</evidence>
<feature type="domain" description="PPM-type phosphatase" evidence="18">
    <location>
        <begin position="212"/>
        <end position="429"/>
    </location>
</feature>
<evidence type="ECO:0000256" key="11">
    <source>
        <dbReference type="ARBA" id="ARBA00023211"/>
    </source>
</evidence>
<keyword evidence="6" id="KW-0418">Kinase</keyword>
<dbReference type="GO" id="GO:0046872">
    <property type="term" value="F:metal ion binding"/>
    <property type="evidence" value="ECO:0007669"/>
    <property type="project" value="UniProtKB-KW"/>
</dbReference>
<comment type="catalytic activity">
    <reaction evidence="12">
        <text>O-phospho-L-seryl-[protein] + H2O = L-seryl-[protein] + phosphate</text>
        <dbReference type="Rhea" id="RHEA:20629"/>
        <dbReference type="Rhea" id="RHEA-COMP:9863"/>
        <dbReference type="Rhea" id="RHEA-COMP:11604"/>
        <dbReference type="ChEBI" id="CHEBI:15377"/>
        <dbReference type="ChEBI" id="CHEBI:29999"/>
        <dbReference type="ChEBI" id="CHEBI:43474"/>
        <dbReference type="ChEBI" id="CHEBI:83421"/>
        <dbReference type="EC" id="3.1.3.16"/>
    </reaction>
</comment>
<evidence type="ECO:0000256" key="3">
    <source>
        <dbReference type="ARBA" id="ARBA00022679"/>
    </source>
</evidence>
<dbReference type="FunFam" id="3.30.450.40:FF:000035">
    <property type="entry name" value="PAS sensor protein"/>
    <property type="match status" value="1"/>
</dbReference>
<evidence type="ECO:0000256" key="1">
    <source>
        <dbReference type="ARBA" id="ARBA00013081"/>
    </source>
</evidence>
<evidence type="ECO:0000256" key="7">
    <source>
        <dbReference type="ARBA" id="ARBA00022801"/>
    </source>
</evidence>
<dbReference type="EMBL" id="JACCCC010000001">
    <property type="protein sequence ID" value="NYE48955.1"/>
    <property type="molecule type" value="Genomic_DNA"/>
</dbReference>
<keyword evidence="4" id="KW-0479">Metal-binding</keyword>
<keyword evidence="7" id="KW-0378">Hydrolase</keyword>
<evidence type="ECO:0000259" key="18">
    <source>
        <dbReference type="SMART" id="SM00331"/>
    </source>
</evidence>
<dbReference type="InterPro" id="IPR029016">
    <property type="entry name" value="GAF-like_dom_sf"/>
</dbReference>
<evidence type="ECO:0000256" key="14">
    <source>
        <dbReference type="ARBA" id="ARBA00075117"/>
    </source>
</evidence>
<dbReference type="GO" id="GO:0016301">
    <property type="term" value="F:kinase activity"/>
    <property type="evidence" value="ECO:0007669"/>
    <property type="project" value="UniProtKB-KW"/>
</dbReference>
<evidence type="ECO:0000256" key="6">
    <source>
        <dbReference type="ARBA" id="ARBA00022777"/>
    </source>
</evidence>
<dbReference type="AlphaFoldDB" id="A0A852U076"/>
<dbReference type="InterPro" id="IPR052016">
    <property type="entry name" value="Bact_Sigma-Reg"/>
</dbReference>
<dbReference type="SUPFAM" id="SSF81606">
    <property type="entry name" value="PP2C-like"/>
    <property type="match status" value="1"/>
</dbReference>
<reference evidence="19 20" key="1">
    <citation type="submission" date="2020-07" db="EMBL/GenBank/DDBJ databases">
        <title>Sequencing the genomes of 1000 actinobacteria strains.</title>
        <authorList>
            <person name="Klenk H.-P."/>
        </authorList>
    </citation>
    <scope>NUCLEOTIDE SEQUENCE [LARGE SCALE GENOMIC DNA]</scope>
    <source>
        <strain evidence="19 20">CXB654</strain>
    </source>
</reference>
<keyword evidence="8" id="KW-0067">ATP-binding</keyword>
<organism evidence="19 20">
    <name type="scientific">Spinactinospora alkalitolerans</name>
    <dbReference type="NCBI Taxonomy" id="687207"/>
    <lineage>
        <taxon>Bacteria</taxon>
        <taxon>Bacillati</taxon>
        <taxon>Actinomycetota</taxon>
        <taxon>Actinomycetes</taxon>
        <taxon>Streptosporangiales</taxon>
        <taxon>Nocardiopsidaceae</taxon>
        <taxon>Spinactinospora</taxon>
    </lineage>
</organism>
<evidence type="ECO:0000256" key="9">
    <source>
        <dbReference type="ARBA" id="ARBA00022842"/>
    </source>
</evidence>
<dbReference type="InterPro" id="IPR036457">
    <property type="entry name" value="PPM-type-like_dom_sf"/>
</dbReference>
<evidence type="ECO:0000313" key="19">
    <source>
        <dbReference type="EMBL" id="NYE48955.1"/>
    </source>
</evidence>
<dbReference type="FunFam" id="3.60.40.10:FF:000005">
    <property type="entry name" value="Serine/threonine protein phosphatase"/>
    <property type="match status" value="1"/>
</dbReference>
<evidence type="ECO:0000256" key="15">
    <source>
        <dbReference type="ARBA" id="ARBA00081350"/>
    </source>
</evidence>
<evidence type="ECO:0000256" key="4">
    <source>
        <dbReference type="ARBA" id="ARBA00022723"/>
    </source>
</evidence>
<dbReference type="EC" id="3.1.3.16" evidence="1"/>
<dbReference type="Pfam" id="PF07228">
    <property type="entry name" value="SpoIIE"/>
    <property type="match status" value="1"/>
</dbReference>
<keyword evidence="20" id="KW-1185">Reference proteome</keyword>
<dbReference type="SMART" id="SM00331">
    <property type="entry name" value="PP2C_SIG"/>
    <property type="match status" value="1"/>
</dbReference>
<evidence type="ECO:0000256" key="2">
    <source>
        <dbReference type="ARBA" id="ARBA00022553"/>
    </source>
</evidence>
<evidence type="ECO:0000259" key="17">
    <source>
        <dbReference type="SMART" id="SM00065"/>
    </source>
</evidence>
<keyword evidence="3" id="KW-0808">Transferase</keyword>
<dbReference type="InterPro" id="IPR001932">
    <property type="entry name" value="PPM-type_phosphatase-like_dom"/>
</dbReference>
<keyword evidence="5" id="KW-0547">Nucleotide-binding</keyword>
<evidence type="ECO:0000313" key="20">
    <source>
        <dbReference type="Proteomes" id="UP000589036"/>
    </source>
</evidence>
<dbReference type="GO" id="GO:0005524">
    <property type="term" value="F:ATP binding"/>
    <property type="evidence" value="ECO:0007669"/>
    <property type="project" value="UniProtKB-KW"/>
</dbReference>
<keyword evidence="9" id="KW-0460">Magnesium</keyword>
<dbReference type="SMART" id="SM00065">
    <property type="entry name" value="GAF"/>
    <property type="match status" value="1"/>
</dbReference>
<keyword evidence="2" id="KW-0597">Phosphoprotein</keyword>
<dbReference type="Gene3D" id="3.60.40.10">
    <property type="entry name" value="PPM-type phosphatase domain"/>
    <property type="match status" value="1"/>
</dbReference>
<evidence type="ECO:0000256" key="5">
    <source>
        <dbReference type="ARBA" id="ARBA00022741"/>
    </source>
</evidence>
<dbReference type="Gene3D" id="3.30.450.40">
    <property type="match status" value="1"/>
</dbReference>
<evidence type="ECO:0000256" key="12">
    <source>
        <dbReference type="ARBA" id="ARBA00047761"/>
    </source>
</evidence>
<dbReference type="InterPro" id="IPR003018">
    <property type="entry name" value="GAF"/>
</dbReference>
<gene>
    <name evidence="19" type="ORF">HDA32_004075</name>
</gene>
<dbReference type="RefSeq" id="WP_179644699.1">
    <property type="nucleotide sequence ID" value="NZ_BAAAYY010000031.1"/>
</dbReference>
<dbReference type="Pfam" id="PF13492">
    <property type="entry name" value="GAF_3"/>
    <property type="match status" value="1"/>
</dbReference>